<reference evidence="1" key="2">
    <citation type="journal article" date="2023" name="BMC Genomics">
        <title>Pest status, molecular evolution, and epigenetic factors derived from the genome assembly of Frankliniella fusca, a thysanopteran phytovirus vector.</title>
        <authorList>
            <person name="Catto M.A."/>
            <person name="Labadie P.E."/>
            <person name="Jacobson A.L."/>
            <person name="Kennedy G.G."/>
            <person name="Srinivasan R."/>
            <person name="Hunt B.G."/>
        </authorList>
    </citation>
    <scope>NUCLEOTIDE SEQUENCE</scope>
    <source>
        <strain evidence="1">PL_HMW_Pooled</strain>
    </source>
</reference>
<organism evidence="1 2">
    <name type="scientific">Frankliniella fusca</name>
    <dbReference type="NCBI Taxonomy" id="407009"/>
    <lineage>
        <taxon>Eukaryota</taxon>
        <taxon>Metazoa</taxon>
        <taxon>Ecdysozoa</taxon>
        <taxon>Arthropoda</taxon>
        <taxon>Hexapoda</taxon>
        <taxon>Insecta</taxon>
        <taxon>Pterygota</taxon>
        <taxon>Neoptera</taxon>
        <taxon>Paraneoptera</taxon>
        <taxon>Thysanoptera</taxon>
        <taxon>Terebrantia</taxon>
        <taxon>Thripoidea</taxon>
        <taxon>Thripidae</taxon>
        <taxon>Frankliniella</taxon>
    </lineage>
</organism>
<evidence type="ECO:0000313" key="1">
    <source>
        <dbReference type="EMBL" id="KAK3910774.1"/>
    </source>
</evidence>
<dbReference type="Proteomes" id="UP001219518">
    <property type="component" value="Unassembled WGS sequence"/>
</dbReference>
<comment type="caution">
    <text evidence="1">The sequence shown here is derived from an EMBL/GenBank/DDBJ whole genome shotgun (WGS) entry which is preliminary data.</text>
</comment>
<dbReference type="EMBL" id="JAHWGI010000195">
    <property type="protein sequence ID" value="KAK3910774.1"/>
    <property type="molecule type" value="Genomic_DNA"/>
</dbReference>
<evidence type="ECO:0000313" key="2">
    <source>
        <dbReference type="Proteomes" id="UP001219518"/>
    </source>
</evidence>
<dbReference type="GO" id="GO:0005975">
    <property type="term" value="P:carbohydrate metabolic process"/>
    <property type="evidence" value="ECO:0007669"/>
    <property type="project" value="InterPro"/>
</dbReference>
<dbReference type="GO" id="GO:0004553">
    <property type="term" value="F:hydrolase activity, hydrolyzing O-glycosyl compounds"/>
    <property type="evidence" value="ECO:0007669"/>
    <property type="project" value="InterPro"/>
</dbReference>
<dbReference type="AlphaFoldDB" id="A0AAE1L9J0"/>
<proteinExistence type="predicted"/>
<name>A0AAE1L9J0_9NEOP</name>
<reference evidence="1" key="1">
    <citation type="submission" date="2021-07" db="EMBL/GenBank/DDBJ databases">
        <authorList>
            <person name="Catto M.A."/>
            <person name="Jacobson A."/>
            <person name="Kennedy G."/>
            <person name="Labadie P."/>
            <person name="Hunt B.G."/>
            <person name="Srinivasan R."/>
        </authorList>
    </citation>
    <scope>NUCLEOTIDE SEQUENCE</scope>
    <source>
        <strain evidence="1">PL_HMW_Pooled</strain>
        <tissue evidence="1">Head</tissue>
    </source>
</reference>
<dbReference type="Pfam" id="PF00232">
    <property type="entry name" value="Glyco_hydro_1"/>
    <property type="match status" value="1"/>
</dbReference>
<sequence length="80" mass="9344">MKQIQYNVKQWTTINEPNVMCTYFGTLLTTAGLVQPEEYDNFKCMHHITLAHAKAYRAFQEEKLEVQQISRENSSFLGTK</sequence>
<accession>A0AAE1L9J0</accession>
<keyword evidence="2" id="KW-1185">Reference proteome</keyword>
<dbReference type="InterPro" id="IPR017853">
    <property type="entry name" value="GH"/>
</dbReference>
<dbReference type="InterPro" id="IPR001360">
    <property type="entry name" value="Glyco_hydro_1"/>
</dbReference>
<dbReference type="SUPFAM" id="SSF51445">
    <property type="entry name" value="(Trans)glycosidases"/>
    <property type="match status" value="1"/>
</dbReference>
<protein>
    <submittedName>
        <fullName evidence="1">Cyanidin 3-O-glucoside 7-O-glucosyltransferase (Acyl-glucose)</fullName>
    </submittedName>
</protein>
<gene>
    <name evidence="1" type="ORF">KUF71_004262</name>
</gene>
<dbReference type="Gene3D" id="3.20.20.80">
    <property type="entry name" value="Glycosidases"/>
    <property type="match status" value="1"/>
</dbReference>